<dbReference type="AlphaFoldDB" id="C7M0A3"/>
<feature type="domain" description="C4-type zinc ribbon" evidence="2">
    <location>
        <begin position="194"/>
        <end position="225"/>
    </location>
</feature>
<dbReference type="HOGENOM" id="CLU_1178209_0_0_11"/>
<accession>C7M0A3</accession>
<sequence>MGQELIEIATVEERLSRARAALEAVRPSAALRAAEAEHAELVQRVAALEAERREVEGRIAALESQRDELGERLARLRGQGDHAGFRDQSRLEAESTMVRSRLEELDEAELEAMEERDSVVASLDEVTAQRDAVGGTVAELRAALDVEREQRREAVRTAEAAWAEALAGLDPGLRARIEARAKRGRALALSIAGRCSACHMELSGAVLGAVAAGRDVDCESCGAWLVGEGLAGGGL</sequence>
<dbReference type="Proteomes" id="UP000000771">
    <property type="component" value="Chromosome"/>
</dbReference>
<proteinExistence type="predicted"/>
<dbReference type="Gene3D" id="1.10.287.1490">
    <property type="match status" value="1"/>
</dbReference>
<dbReference type="Pfam" id="PF24481">
    <property type="entry name" value="CT398_CC"/>
    <property type="match status" value="1"/>
</dbReference>
<dbReference type="EMBL" id="CP001631">
    <property type="protein sequence ID" value="ACU54411.1"/>
    <property type="molecule type" value="Genomic_DNA"/>
</dbReference>
<dbReference type="InterPro" id="IPR003743">
    <property type="entry name" value="Zf-RING_7"/>
</dbReference>
<name>C7M0A3_ACIFD</name>
<dbReference type="Pfam" id="PF02591">
    <property type="entry name" value="Zn_ribbon_9"/>
    <property type="match status" value="1"/>
</dbReference>
<evidence type="ECO:0000259" key="3">
    <source>
        <dbReference type="Pfam" id="PF24481"/>
    </source>
</evidence>
<evidence type="ECO:0000313" key="5">
    <source>
        <dbReference type="Proteomes" id="UP000000771"/>
    </source>
</evidence>
<keyword evidence="1" id="KW-0175">Coiled coil</keyword>
<dbReference type="KEGG" id="afo:Afer_1488"/>
<dbReference type="eggNOG" id="COG1579">
    <property type="taxonomic scope" value="Bacteria"/>
</dbReference>
<evidence type="ECO:0000259" key="2">
    <source>
        <dbReference type="Pfam" id="PF02591"/>
    </source>
</evidence>
<keyword evidence="5" id="KW-1185">Reference proteome</keyword>
<dbReference type="InterPro" id="IPR056003">
    <property type="entry name" value="CT398_CC_hairpin"/>
</dbReference>
<evidence type="ECO:0000256" key="1">
    <source>
        <dbReference type="SAM" id="Coils"/>
    </source>
</evidence>
<reference evidence="4 5" key="1">
    <citation type="journal article" date="2009" name="Stand. Genomic Sci.">
        <title>Complete genome sequence of Acidimicrobium ferrooxidans type strain (ICP).</title>
        <authorList>
            <person name="Clum A."/>
            <person name="Nolan M."/>
            <person name="Lang E."/>
            <person name="Glavina Del Rio T."/>
            <person name="Tice H."/>
            <person name="Copeland A."/>
            <person name="Cheng J.F."/>
            <person name="Lucas S."/>
            <person name="Chen F."/>
            <person name="Bruce D."/>
            <person name="Goodwin L."/>
            <person name="Pitluck S."/>
            <person name="Ivanova N."/>
            <person name="Mavrommatis K."/>
            <person name="Mikhailova N."/>
            <person name="Pati A."/>
            <person name="Chen A."/>
            <person name="Palaniappan K."/>
            <person name="Goker M."/>
            <person name="Spring S."/>
            <person name="Land M."/>
            <person name="Hauser L."/>
            <person name="Chang Y.J."/>
            <person name="Jeffries C.C."/>
            <person name="Chain P."/>
            <person name="Bristow J."/>
            <person name="Eisen J.A."/>
            <person name="Markowitz V."/>
            <person name="Hugenholtz P."/>
            <person name="Kyrpides N.C."/>
            <person name="Klenk H.P."/>
            <person name="Lapidus A."/>
        </authorList>
    </citation>
    <scope>NUCLEOTIDE SEQUENCE [LARGE SCALE GENOMIC DNA]</scope>
    <source>
        <strain evidence="5">DSM 10331 / JCM 15462 / NBRC 103882 / ICP</strain>
    </source>
</reference>
<evidence type="ECO:0000313" key="4">
    <source>
        <dbReference type="EMBL" id="ACU54411.1"/>
    </source>
</evidence>
<gene>
    <name evidence="4" type="ordered locus">Afer_1488</name>
</gene>
<feature type="domain" description="CT398-like coiled coil hairpin" evidence="3">
    <location>
        <begin position="10"/>
        <end position="178"/>
    </location>
</feature>
<organism evidence="4 5">
    <name type="scientific">Acidimicrobium ferrooxidans (strain DSM 10331 / JCM 15462 / NBRC 103882 / ICP)</name>
    <dbReference type="NCBI Taxonomy" id="525909"/>
    <lineage>
        <taxon>Bacteria</taxon>
        <taxon>Bacillati</taxon>
        <taxon>Actinomycetota</taxon>
        <taxon>Acidimicrobiia</taxon>
        <taxon>Acidimicrobiales</taxon>
        <taxon>Acidimicrobiaceae</taxon>
        <taxon>Acidimicrobium</taxon>
    </lineage>
</organism>
<protein>
    <submittedName>
        <fullName evidence="4">Zn-ribbon protein possibly nucleic acid-binding</fullName>
    </submittedName>
</protein>
<feature type="coiled-coil region" evidence="1">
    <location>
        <begin position="31"/>
        <end position="79"/>
    </location>
</feature>